<sequence>MLAALGACTPTVKVETPQEPITINLNVKLDADVRLRLIEEAKDDVEDNPIF</sequence>
<reference evidence="1 2" key="1">
    <citation type="submission" date="2020-04" db="EMBL/GenBank/DDBJ databases">
        <title>Rhodospirillaceae bacterium KN72 isolated from deep sea.</title>
        <authorList>
            <person name="Zhang D.-C."/>
        </authorList>
    </citation>
    <scope>NUCLEOTIDE SEQUENCE [LARGE SCALE GENOMIC DNA]</scope>
    <source>
        <strain evidence="1 2">KN72</strain>
    </source>
</reference>
<proteinExistence type="predicted"/>
<organism evidence="1 2">
    <name type="scientific">Pacificispira spongiicola</name>
    <dbReference type="NCBI Taxonomy" id="2729598"/>
    <lineage>
        <taxon>Bacteria</taxon>
        <taxon>Pseudomonadati</taxon>
        <taxon>Pseudomonadota</taxon>
        <taxon>Alphaproteobacteria</taxon>
        <taxon>Rhodospirillales</taxon>
        <taxon>Rhodospirillaceae</taxon>
        <taxon>Pacificispira</taxon>
    </lineage>
</organism>
<keyword evidence="1" id="KW-0449">Lipoprotein</keyword>
<evidence type="ECO:0000313" key="2">
    <source>
        <dbReference type="Proteomes" id="UP000539372"/>
    </source>
</evidence>
<dbReference type="Pfam" id="PF13617">
    <property type="entry name" value="Lipoprotein_19"/>
    <property type="match status" value="1"/>
</dbReference>
<evidence type="ECO:0000313" key="1">
    <source>
        <dbReference type="EMBL" id="NMM44050.1"/>
    </source>
</evidence>
<dbReference type="AlphaFoldDB" id="A0A7Y0DYQ5"/>
<dbReference type="InterPro" id="IPR025985">
    <property type="entry name" value="YnbE"/>
</dbReference>
<name>A0A7Y0DYQ5_9PROT</name>
<keyword evidence="2" id="KW-1185">Reference proteome</keyword>
<gene>
    <name evidence="1" type="ORF">HH303_06150</name>
</gene>
<protein>
    <submittedName>
        <fullName evidence="1">YnbE family lipoprotein</fullName>
    </submittedName>
</protein>
<dbReference type="EMBL" id="JABBNT010000002">
    <property type="protein sequence ID" value="NMM44050.1"/>
    <property type="molecule type" value="Genomic_DNA"/>
</dbReference>
<dbReference type="Proteomes" id="UP000539372">
    <property type="component" value="Unassembled WGS sequence"/>
</dbReference>
<accession>A0A7Y0DYQ5</accession>
<comment type="caution">
    <text evidence="1">The sequence shown here is derived from an EMBL/GenBank/DDBJ whole genome shotgun (WGS) entry which is preliminary data.</text>
</comment>